<dbReference type="AlphaFoldDB" id="A0A4S8MWD4"/>
<evidence type="ECO:0000313" key="2">
    <source>
        <dbReference type="EMBL" id="THV07637.1"/>
    </source>
</evidence>
<organism evidence="2 3">
    <name type="scientific">Dendrothele bispora (strain CBS 962.96)</name>
    <dbReference type="NCBI Taxonomy" id="1314807"/>
    <lineage>
        <taxon>Eukaryota</taxon>
        <taxon>Fungi</taxon>
        <taxon>Dikarya</taxon>
        <taxon>Basidiomycota</taxon>
        <taxon>Agaricomycotina</taxon>
        <taxon>Agaricomycetes</taxon>
        <taxon>Agaricomycetidae</taxon>
        <taxon>Agaricales</taxon>
        <taxon>Agaricales incertae sedis</taxon>
        <taxon>Dendrothele</taxon>
    </lineage>
</organism>
<sequence>MPVTPRPRARHVRKEPYLPSFQLVLEEAFIRQNDHIQHPYIERWPSYVFRTCKRSRFVDLEDDDNRIYYGESRDDQRERDHEMESASATIPTSGSTISGFLCSMKRHLKSIPEVLKSISRRH</sequence>
<feature type="compositionally biased region" description="Polar residues" evidence="1">
    <location>
        <begin position="86"/>
        <end position="96"/>
    </location>
</feature>
<dbReference type="Proteomes" id="UP000297245">
    <property type="component" value="Unassembled WGS sequence"/>
</dbReference>
<accession>A0A4S8MWD4</accession>
<evidence type="ECO:0000313" key="3">
    <source>
        <dbReference type="Proteomes" id="UP000297245"/>
    </source>
</evidence>
<protein>
    <submittedName>
        <fullName evidence="2">Uncharacterized protein</fullName>
    </submittedName>
</protein>
<name>A0A4S8MWD4_DENBC</name>
<dbReference type="EMBL" id="ML179037">
    <property type="protein sequence ID" value="THV07637.1"/>
    <property type="molecule type" value="Genomic_DNA"/>
</dbReference>
<evidence type="ECO:0000256" key="1">
    <source>
        <dbReference type="SAM" id="MobiDB-lite"/>
    </source>
</evidence>
<reference evidence="2 3" key="1">
    <citation type="journal article" date="2019" name="Nat. Ecol. Evol.">
        <title>Megaphylogeny resolves global patterns of mushroom evolution.</title>
        <authorList>
            <person name="Varga T."/>
            <person name="Krizsan K."/>
            <person name="Foldi C."/>
            <person name="Dima B."/>
            <person name="Sanchez-Garcia M."/>
            <person name="Sanchez-Ramirez S."/>
            <person name="Szollosi G.J."/>
            <person name="Szarkandi J.G."/>
            <person name="Papp V."/>
            <person name="Albert L."/>
            <person name="Andreopoulos W."/>
            <person name="Angelini C."/>
            <person name="Antonin V."/>
            <person name="Barry K.W."/>
            <person name="Bougher N.L."/>
            <person name="Buchanan P."/>
            <person name="Buyck B."/>
            <person name="Bense V."/>
            <person name="Catcheside P."/>
            <person name="Chovatia M."/>
            <person name="Cooper J."/>
            <person name="Damon W."/>
            <person name="Desjardin D."/>
            <person name="Finy P."/>
            <person name="Geml J."/>
            <person name="Haridas S."/>
            <person name="Hughes K."/>
            <person name="Justo A."/>
            <person name="Karasinski D."/>
            <person name="Kautmanova I."/>
            <person name="Kiss B."/>
            <person name="Kocsube S."/>
            <person name="Kotiranta H."/>
            <person name="LaButti K.M."/>
            <person name="Lechner B.E."/>
            <person name="Liimatainen K."/>
            <person name="Lipzen A."/>
            <person name="Lukacs Z."/>
            <person name="Mihaltcheva S."/>
            <person name="Morgado L.N."/>
            <person name="Niskanen T."/>
            <person name="Noordeloos M.E."/>
            <person name="Ohm R.A."/>
            <person name="Ortiz-Santana B."/>
            <person name="Ovrebo C."/>
            <person name="Racz N."/>
            <person name="Riley R."/>
            <person name="Savchenko A."/>
            <person name="Shiryaev A."/>
            <person name="Soop K."/>
            <person name="Spirin V."/>
            <person name="Szebenyi C."/>
            <person name="Tomsovsky M."/>
            <person name="Tulloss R.E."/>
            <person name="Uehling J."/>
            <person name="Grigoriev I.V."/>
            <person name="Vagvolgyi C."/>
            <person name="Papp T."/>
            <person name="Martin F.M."/>
            <person name="Miettinen O."/>
            <person name="Hibbett D.S."/>
            <person name="Nagy L.G."/>
        </authorList>
    </citation>
    <scope>NUCLEOTIDE SEQUENCE [LARGE SCALE GENOMIC DNA]</scope>
    <source>
        <strain evidence="2 3">CBS 962.96</strain>
    </source>
</reference>
<gene>
    <name evidence="2" type="ORF">K435DRAFT_263447</name>
</gene>
<proteinExistence type="predicted"/>
<feature type="compositionally biased region" description="Basic and acidic residues" evidence="1">
    <location>
        <begin position="71"/>
        <end position="84"/>
    </location>
</feature>
<feature type="region of interest" description="Disordered" evidence="1">
    <location>
        <begin position="68"/>
        <end position="96"/>
    </location>
</feature>
<keyword evidence="3" id="KW-1185">Reference proteome</keyword>